<reference evidence="8" key="1">
    <citation type="submission" date="2020-03" db="EMBL/GenBank/DDBJ databases">
        <title>Draft sequencing of Calidifontibacter sp. DB0510.</title>
        <authorList>
            <person name="Kim D.-U."/>
        </authorList>
    </citation>
    <scope>NUCLEOTIDE SEQUENCE</scope>
    <source>
        <strain evidence="8">DB0510</strain>
    </source>
</reference>
<dbReference type="SUPFAM" id="SSF52540">
    <property type="entry name" value="P-loop containing nucleoside triphosphate hydrolases"/>
    <property type="match status" value="1"/>
</dbReference>
<evidence type="ECO:0000313" key="9">
    <source>
        <dbReference type="Proteomes" id="UP000744769"/>
    </source>
</evidence>
<dbReference type="InterPro" id="IPR012340">
    <property type="entry name" value="NA-bd_OB-fold"/>
</dbReference>
<dbReference type="GO" id="GO:0005524">
    <property type="term" value="F:ATP binding"/>
    <property type="evidence" value="ECO:0007669"/>
    <property type="project" value="UniProtKB-KW"/>
</dbReference>
<dbReference type="GO" id="GO:0140359">
    <property type="term" value="F:ABC-type transporter activity"/>
    <property type="evidence" value="ECO:0007669"/>
    <property type="project" value="UniProtKB-ARBA"/>
</dbReference>
<dbReference type="Pfam" id="PF08402">
    <property type="entry name" value="TOBE_2"/>
    <property type="match status" value="1"/>
</dbReference>
<dbReference type="GO" id="GO:0055052">
    <property type="term" value="C:ATP-binding cassette (ABC) transporter complex, substrate-binding subunit-containing"/>
    <property type="evidence" value="ECO:0007669"/>
    <property type="project" value="TreeGrafter"/>
</dbReference>
<dbReference type="InterPro" id="IPR003593">
    <property type="entry name" value="AAA+_ATPase"/>
</dbReference>
<dbReference type="Proteomes" id="UP000744769">
    <property type="component" value="Unassembled WGS sequence"/>
</dbReference>
<evidence type="ECO:0000256" key="4">
    <source>
        <dbReference type="ARBA" id="ARBA00022840"/>
    </source>
</evidence>
<keyword evidence="1" id="KW-0813">Transport</keyword>
<evidence type="ECO:0000313" key="8">
    <source>
        <dbReference type="EMBL" id="NHN56857.1"/>
    </source>
</evidence>
<keyword evidence="4 8" id="KW-0067">ATP-binding</keyword>
<dbReference type="PANTHER" id="PTHR43875:SF15">
    <property type="entry name" value="TREHALOSE IMPORT ATP-BINDING PROTEIN SUGC"/>
    <property type="match status" value="1"/>
</dbReference>
<dbReference type="SMART" id="SM00382">
    <property type="entry name" value="AAA"/>
    <property type="match status" value="1"/>
</dbReference>
<evidence type="ECO:0000256" key="2">
    <source>
        <dbReference type="ARBA" id="ARBA00022475"/>
    </source>
</evidence>
<accession>A0A967B2K6</accession>
<evidence type="ECO:0000256" key="6">
    <source>
        <dbReference type="ARBA" id="ARBA00023136"/>
    </source>
</evidence>
<keyword evidence="3" id="KW-0547">Nucleotide-binding</keyword>
<dbReference type="RefSeq" id="WP_166197509.1">
    <property type="nucleotide sequence ID" value="NZ_JAAOIV010000010.1"/>
</dbReference>
<proteinExistence type="predicted"/>
<dbReference type="PANTHER" id="PTHR43875">
    <property type="entry name" value="MALTODEXTRIN IMPORT ATP-BINDING PROTEIN MSMX"/>
    <property type="match status" value="1"/>
</dbReference>
<dbReference type="EMBL" id="JAAOIV010000010">
    <property type="protein sequence ID" value="NHN56857.1"/>
    <property type="molecule type" value="Genomic_DNA"/>
</dbReference>
<evidence type="ECO:0000256" key="5">
    <source>
        <dbReference type="ARBA" id="ARBA00022967"/>
    </source>
</evidence>
<dbReference type="InterPro" id="IPR013611">
    <property type="entry name" value="Transp-assoc_OB_typ2"/>
</dbReference>
<dbReference type="InterPro" id="IPR003439">
    <property type="entry name" value="ABC_transporter-like_ATP-bd"/>
</dbReference>
<gene>
    <name evidence="8" type="ORF">G9U51_13855</name>
</gene>
<name>A0A967B2K6_9MICO</name>
<dbReference type="InterPro" id="IPR027417">
    <property type="entry name" value="P-loop_NTPase"/>
</dbReference>
<dbReference type="AlphaFoldDB" id="A0A967B2K6"/>
<dbReference type="InterPro" id="IPR047641">
    <property type="entry name" value="ABC_transpr_MalK/UgpC-like"/>
</dbReference>
<protein>
    <submittedName>
        <fullName evidence="8">ABC transporter ATP-binding protein</fullName>
    </submittedName>
</protein>
<keyword evidence="2" id="KW-1003">Cell membrane</keyword>
<dbReference type="FunFam" id="3.40.50.300:FF:000042">
    <property type="entry name" value="Maltose/maltodextrin ABC transporter, ATP-binding protein"/>
    <property type="match status" value="1"/>
</dbReference>
<dbReference type="PROSITE" id="PS50893">
    <property type="entry name" value="ABC_TRANSPORTER_2"/>
    <property type="match status" value="1"/>
</dbReference>
<dbReference type="SUPFAM" id="SSF50331">
    <property type="entry name" value="MOP-like"/>
    <property type="match status" value="1"/>
</dbReference>
<dbReference type="Gene3D" id="2.40.50.100">
    <property type="match status" value="1"/>
</dbReference>
<dbReference type="GO" id="GO:0016887">
    <property type="term" value="F:ATP hydrolysis activity"/>
    <property type="evidence" value="ECO:0007669"/>
    <property type="project" value="InterPro"/>
</dbReference>
<dbReference type="InterPro" id="IPR017871">
    <property type="entry name" value="ABC_transporter-like_CS"/>
</dbReference>
<dbReference type="Gene3D" id="3.40.50.300">
    <property type="entry name" value="P-loop containing nucleotide triphosphate hydrolases"/>
    <property type="match status" value="1"/>
</dbReference>
<comment type="caution">
    <text evidence="8">The sequence shown here is derived from an EMBL/GenBank/DDBJ whole genome shotgun (WGS) entry which is preliminary data.</text>
</comment>
<evidence type="ECO:0000259" key="7">
    <source>
        <dbReference type="PROSITE" id="PS50893"/>
    </source>
</evidence>
<dbReference type="Gene3D" id="2.40.50.140">
    <property type="entry name" value="Nucleic acid-binding proteins"/>
    <property type="match status" value="1"/>
</dbReference>
<keyword evidence="9" id="KW-1185">Reference proteome</keyword>
<dbReference type="Pfam" id="PF00005">
    <property type="entry name" value="ABC_tran"/>
    <property type="match status" value="1"/>
</dbReference>
<evidence type="ECO:0000256" key="3">
    <source>
        <dbReference type="ARBA" id="ARBA00022741"/>
    </source>
</evidence>
<evidence type="ECO:0000256" key="1">
    <source>
        <dbReference type="ARBA" id="ARBA00022448"/>
    </source>
</evidence>
<keyword evidence="5" id="KW-1278">Translocase</keyword>
<dbReference type="InterPro" id="IPR008995">
    <property type="entry name" value="Mo/tungstate-bd_C_term_dom"/>
</dbReference>
<keyword evidence="6" id="KW-0472">Membrane</keyword>
<dbReference type="PROSITE" id="PS00211">
    <property type="entry name" value="ABC_TRANSPORTER_1"/>
    <property type="match status" value="1"/>
</dbReference>
<organism evidence="8 9">
    <name type="scientific">Metallococcus carri</name>
    <dbReference type="NCBI Taxonomy" id="1656884"/>
    <lineage>
        <taxon>Bacteria</taxon>
        <taxon>Bacillati</taxon>
        <taxon>Actinomycetota</taxon>
        <taxon>Actinomycetes</taxon>
        <taxon>Micrococcales</taxon>
        <taxon>Dermacoccaceae</taxon>
        <taxon>Metallococcus</taxon>
    </lineage>
</organism>
<sequence length="353" mass="38591">MRIEIRELGRTFGSAPAVEGVSATIEDGEFICILGPSGCGKTTMLNMLGGIIAPTAGTILFDGVDVTKVPAEKRGVGFVFQNYALYPHLTVAKNIEFPLAIERVPRAERRRRVREAADLVQVGPYLDRRPAELSGGQQQRVAIARALVKNPSLLLLDEPLSNLDARLRLEMRVELQRIQREAKVTTVFVTHDQDEAMSISDRTMLMNRGRLVHFADPQELYDDPAELFAATFLGNPPINQLRGRIDDGDLTLADGTIVQGIAPAGLTVDAAIVGVRSETVTLASTAPRARARVEDLQYVGRDVYADVRLGDARLSALVSRREVDRSLVGTEVPIGFDADGVHVFDAESGRRIR</sequence>
<feature type="domain" description="ABC transporter" evidence="7">
    <location>
        <begin position="3"/>
        <end position="233"/>
    </location>
</feature>